<name>A0ABV1QRL4_9HYPH</name>
<evidence type="ECO:0000313" key="3">
    <source>
        <dbReference type="Proteomes" id="UP001480955"/>
    </source>
</evidence>
<dbReference type="RefSeq" id="WP_350396332.1">
    <property type="nucleotide sequence ID" value="NZ_JBELQE010000094.1"/>
</dbReference>
<organism evidence="2 3">
    <name type="scientific">Methylorubrum podarium</name>
    <dbReference type="NCBI Taxonomy" id="200476"/>
    <lineage>
        <taxon>Bacteria</taxon>
        <taxon>Pseudomonadati</taxon>
        <taxon>Pseudomonadota</taxon>
        <taxon>Alphaproteobacteria</taxon>
        <taxon>Hyphomicrobiales</taxon>
        <taxon>Methylobacteriaceae</taxon>
        <taxon>Methylorubrum</taxon>
    </lineage>
</organism>
<keyword evidence="1" id="KW-0175">Coiled coil</keyword>
<evidence type="ECO:0000313" key="2">
    <source>
        <dbReference type="EMBL" id="MER2251965.1"/>
    </source>
</evidence>
<proteinExistence type="predicted"/>
<dbReference type="EMBL" id="JBELQE010000094">
    <property type="protein sequence ID" value="MER2251965.1"/>
    <property type="molecule type" value="Genomic_DNA"/>
</dbReference>
<reference evidence="2 3" key="1">
    <citation type="submission" date="2024-06" db="EMBL/GenBank/DDBJ databases">
        <authorList>
            <person name="Campbell A.G."/>
        </authorList>
    </citation>
    <scope>NUCLEOTIDE SEQUENCE [LARGE SCALE GENOMIC DNA]</scope>
    <source>
        <strain evidence="2 3">EM12</strain>
    </source>
</reference>
<feature type="coiled-coil region" evidence="1">
    <location>
        <begin position="195"/>
        <end position="229"/>
    </location>
</feature>
<gene>
    <name evidence="2" type="ORF">ABS772_18770</name>
</gene>
<accession>A0ABV1QRL4</accession>
<sequence length="345" mass="39675">MRNDVPAERLPREEFLKKQRARLELYFSLTANEHEAREQFEKLALDTYDQLASIERYISPFSIEAESAFNFANAGENHRKCISLGLLRRWQAWKGSYQGLLDRNPRLALYDLMHGIGETHSSSSWPYGLEPAISDWIDSGQREPMPFDDRRAVVTPAFYERLRLARREAAGFLYWRDGREPGVTFLPEADWQREKARQEEERAARIRQAEQLRNSAERFQTRMAEILAEAQKDTVFWEALRIWEMARESQRPNSTFPDRRDRLVGPIAIARSAENPDAKGSDPDAIPLDTLLADAVERIRQSEDGQMGLTIALTVAILRGAMRRELAFDDVLVWPAGPSLGEGRL</sequence>
<protein>
    <submittedName>
        <fullName evidence="2">Uncharacterized protein</fullName>
    </submittedName>
</protein>
<evidence type="ECO:0000256" key="1">
    <source>
        <dbReference type="SAM" id="Coils"/>
    </source>
</evidence>
<keyword evidence="3" id="KW-1185">Reference proteome</keyword>
<comment type="caution">
    <text evidence="2">The sequence shown here is derived from an EMBL/GenBank/DDBJ whole genome shotgun (WGS) entry which is preliminary data.</text>
</comment>
<dbReference type="Proteomes" id="UP001480955">
    <property type="component" value="Unassembled WGS sequence"/>
</dbReference>